<dbReference type="SMART" id="SM00448">
    <property type="entry name" value="REC"/>
    <property type="match status" value="1"/>
</dbReference>
<dbReference type="InterPro" id="IPR001789">
    <property type="entry name" value="Sig_transdc_resp-reg_receiver"/>
</dbReference>
<dbReference type="PRINTS" id="PR00344">
    <property type="entry name" value="BCTRLSENSOR"/>
</dbReference>
<dbReference type="InterPro" id="IPR011006">
    <property type="entry name" value="CheY-like_superfamily"/>
</dbReference>
<dbReference type="InterPro" id="IPR029016">
    <property type="entry name" value="GAF-like_dom_sf"/>
</dbReference>
<dbReference type="SUPFAM" id="SSF55781">
    <property type="entry name" value="GAF domain-like"/>
    <property type="match status" value="1"/>
</dbReference>
<dbReference type="InterPro" id="IPR003018">
    <property type="entry name" value="GAF"/>
</dbReference>
<dbReference type="PROSITE" id="PS50112">
    <property type="entry name" value="PAS"/>
    <property type="match status" value="1"/>
</dbReference>
<dbReference type="SMART" id="SM00065">
    <property type="entry name" value="GAF"/>
    <property type="match status" value="1"/>
</dbReference>
<dbReference type="SMART" id="SM00387">
    <property type="entry name" value="HATPase_c"/>
    <property type="match status" value="1"/>
</dbReference>
<evidence type="ECO:0000256" key="4">
    <source>
        <dbReference type="ARBA" id="ARBA00022679"/>
    </source>
</evidence>
<dbReference type="Gene3D" id="3.40.50.2300">
    <property type="match status" value="1"/>
</dbReference>
<dbReference type="EC" id="2.7.13.3" evidence="2"/>
<feature type="domain" description="PAC" evidence="11">
    <location>
        <begin position="237"/>
        <end position="289"/>
    </location>
</feature>
<dbReference type="Pfam" id="PF13426">
    <property type="entry name" value="PAS_9"/>
    <property type="match status" value="1"/>
</dbReference>
<feature type="coiled-coil region" evidence="7">
    <location>
        <begin position="430"/>
        <end position="457"/>
    </location>
</feature>
<dbReference type="Pfam" id="PF00512">
    <property type="entry name" value="HisKA"/>
    <property type="match status" value="1"/>
</dbReference>
<evidence type="ECO:0000259" key="11">
    <source>
        <dbReference type="PROSITE" id="PS50113"/>
    </source>
</evidence>
<dbReference type="PANTHER" id="PTHR43065:SF42">
    <property type="entry name" value="TWO-COMPONENT SENSOR PPRA"/>
    <property type="match status" value="1"/>
</dbReference>
<dbReference type="SMART" id="SM00086">
    <property type="entry name" value="PAC"/>
    <property type="match status" value="3"/>
</dbReference>
<keyword evidence="3 6" id="KW-0597">Phosphoprotein</keyword>
<keyword evidence="7" id="KW-0175">Coiled coil</keyword>
<dbReference type="InterPro" id="IPR013655">
    <property type="entry name" value="PAS_fold_3"/>
</dbReference>
<dbReference type="Gene3D" id="3.30.565.10">
    <property type="entry name" value="Histidine kinase-like ATPase, C-terminal domain"/>
    <property type="match status" value="1"/>
</dbReference>
<dbReference type="InterPro" id="IPR001610">
    <property type="entry name" value="PAC"/>
</dbReference>
<evidence type="ECO:0000313" key="12">
    <source>
        <dbReference type="EMBL" id="SET01517.1"/>
    </source>
</evidence>
<dbReference type="InterPro" id="IPR005467">
    <property type="entry name" value="His_kinase_dom"/>
</dbReference>
<dbReference type="InterPro" id="IPR035965">
    <property type="entry name" value="PAS-like_dom_sf"/>
</dbReference>
<dbReference type="Gene3D" id="3.30.450.40">
    <property type="match status" value="1"/>
</dbReference>
<evidence type="ECO:0000256" key="2">
    <source>
        <dbReference type="ARBA" id="ARBA00012438"/>
    </source>
</evidence>
<dbReference type="Pfam" id="PF01590">
    <property type="entry name" value="GAF"/>
    <property type="match status" value="1"/>
</dbReference>
<dbReference type="SMART" id="SM00091">
    <property type="entry name" value="PAS"/>
    <property type="match status" value="2"/>
</dbReference>
<evidence type="ECO:0000259" key="9">
    <source>
        <dbReference type="PROSITE" id="PS50110"/>
    </source>
</evidence>
<dbReference type="InterPro" id="IPR036890">
    <property type="entry name" value="HATPase_C_sf"/>
</dbReference>
<keyword evidence="13" id="KW-1185">Reference proteome</keyword>
<dbReference type="Pfam" id="PF02518">
    <property type="entry name" value="HATPase_c"/>
    <property type="match status" value="1"/>
</dbReference>
<evidence type="ECO:0000256" key="7">
    <source>
        <dbReference type="SAM" id="Coils"/>
    </source>
</evidence>
<dbReference type="SUPFAM" id="SSF52172">
    <property type="entry name" value="CheY-like"/>
    <property type="match status" value="1"/>
</dbReference>
<evidence type="ECO:0000259" key="10">
    <source>
        <dbReference type="PROSITE" id="PS50112"/>
    </source>
</evidence>
<evidence type="ECO:0000259" key="8">
    <source>
        <dbReference type="PROSITE" id="PS50109"/>
    </source>
</evidence>
<evidence type="ECO:0000256" key="1">
    <source>
        <dbReference type="ARBA" id="ARBA00000085"/>
    </source>
</evidence>
<name>A0A1I0B425_9BACT</name>
<dbReference type="InterPro" id="IPR000700">
    <property type="entry name" value="PAS-assoc_C"/>
</dbReference>
<dbReference type="RefSeq" id="WP_177233483.1">
    <property type="nucleotide sequence ID" value="NZ_FOIJ01000001.1"/>
</dbReference>
<dbReference type="PANTHER" id="PTHR43065">
    <property type="entry name" value="SENSOR HISTIDINE KINASE"/>
    <property type="match status" value="1"/>
</dbReference>
<dbReference type="InterPro" id="IPR004358">
    <property type="entry name" value="Sig_transdc_His_kin-like_C"/>
</dbReference>
<dbReference type="CDD" id="cd16919">
    <property type="entry name" value="HATPase_CckA-like"/>
    <property type="match status" value="1"/>
</dbReference>
<dbReference type="InterPro" id="IPR003594">
    <property type="entry name" value="HATPase_dom"/>
</dbReference>
<dbReference type="Proteomes" id="UP000199181">
    <property type="component" value="Unassembled WGS sequence"/>
</dbReference>
<feature type="domain" description="Response regulatory" evidence="9">
    <location>
        <begin position="837"/>
        <end position="952"/>
    </location>
</feature>
<dbReference type="SUPFAM" id="SSF55785">
    <property type="entry name" value="PYP-like sensor domain (PAS domain)"/>
    <property type="match status" value="2"/>
</dbReference>
<protein>
    <recommendedName>
        <fullName evidence="2">histidine kinase</fullName>
        <ecNumber evidence="2">2.7.13.3</ecNumber>
    </recommendedName>
</protein>
<organism evidence="12 13">
    <name type="scientific">Stigmatella erecta</name>
    <dbReference type="NCBI Taxonomy" id="83460"/>
    <lineage>
        <taxon>Bacteria</taxon>
        <taxon>Pseudomonadati</taxon>
        <taxon>Myxococcota</taxon>
        <taxon>Myxococcia</taxon>
        <taxon>Myxococcales</taxon>
        <taxon>Cystobacterineae</taxon>
        <taxon>Archangiaceae</taxon>
        <taxon>Stigmatella</taxon>
    </lineage>
</organism>
<sequence length="955" mass="105734">MADRIRAFDWPATPLGPLEGWSPQLRAMVELLLRSPLPMTLLWGPEGILIYNSGYAVISGARHPGNLGRSALDAWPEAVDFNRHVITAGLRGESLSFKDQTLVLYRNGVREEVWMDLTYTPVLDEHQRPVGVLAILTENTTRVQEEQRRQAAEARLREANERIQLALDAGAVIGTWMWDVPRDHFTADVRFARSFSMPPEHLAEGRPLSQVVQSIHPEDQPRVEALIGKALRQGGPYRAEYRVRQIDGSWLWIEANGHVELDAQGQALRFPGVLLNIDARKKAEMRQAFVLSLTDRLRTLSEPRQLLAAATEMLGRKLGVHRVSYSEADLTAGETALLASWSEDPDPPGDGLDTLAPGLTARLEQGLTVAHPGGGLEQGPRGGFLAVPLLREQRLRAVLALSQPGPREWRPEDISLAEEVATRTWEAAERARAEAALRELNVTLEQQIRERTQERNRLWELSLSPFLVTDLEGHWLSASPTWNQALGWTEKELLGRTSLWLSHPEDEARLREVLSHLAGGQKVQGFENRLRHRDGSYRWFSWWAMPSDGLVYCVARDVTAEKQRQAELEKTQEQLRHAQKMEAVGQLTGGIAHDFNNLLAGIVGALNLLDRRLKAGKLDNVQRYIEAATSSAMRAASLTHRLLAFARRQSLDVKPTDINARVASMEELLRRTLGENIVLHMALEPRLWPALTDSNQFENALLNLVINARDAMPDGGKLTVATSNTHLDEAAARAFDELAPGDYVLLSVSDTGQGMPPEVIARAFEPFFTTKPIGQGTGLGLSMIYGFVRQSGGHVRIESQVGQGTTLSLLLPRHVTEVAASEEPLPGEPPRARLGETILVVEDDAAVRMVVMDVLADLGYQAVEAGDAQQALPYIEGRERLDLLITDVGLPGMNGRQLAEIARQRRPGLRVLFATGYAEGAAVRGGFLEPGMEMITKPFSLEALAERVRSMLPSS</sequence>
<dbReference type="EMBL" id="FOIJ01000001">
    <property type="protein sequence ID" value="SET01517.1"/>
    <property type="molecule type" value="Genomic_DNA"/>
</dbReference>
<dbReference type="SMART" id="SM00388">
    <property type="entry name" value="HisKA"/>
    <property type="match status" value="1"/>
</dbReference>
<reference evidence="13" key="1">
    <citation type="submission" date="2016-10" db="EMBL/GenBank/DDBJ databases">
        <authorList>
            <person name="Varghese N."/>
            <person name="Submissions S."/>
        </authorList>
    </citation>
    <scope>NUCLEOTIDE SEQUENCE [LARGE SCALE GENOMIC DNA]</scope>
    <source>
        <strain evidence="13">DSM 16858</strain>
    </source>
</reference>
<comment type="catalytic activity">
    <reaction evidence="1">
        <text>ATP + protein L-histidine = ADP + protein N-phospho-L-histidine.</text>
        <dbReference type="EC" id="2.7.13.3"/>
    </reaction>
</comment>
<dbReference type="InterPro" id="IPR036097">
    <property type="entry name" value="HisK_dim/P_sf"/>
</dbReference>
<evidence type="ECO:0000256" key="6">
    <source>
        <dbReference type="PROSITE-ProRule" id="PRU00169"/>
    </source>
</evidence>
<gene>
    <name evidence="12" type="ORF">SAMN05443639_101909</name>
</gene>
<dbReference type="SUPFAM" id="SSF47384">
    <property type="entry name" value="Homodimeric domain of signal transducing histidine kinase"/>
    <property type="match status" value="1"/>
</dbReference>
<dbReference type="PROSITE" id="PS50113">
    <property type="entry name" value="PAC"/>
    <property type="match status" value="1"/>
</dbReference>
<dbReference type="AlphaFoldDB" id="A0A1I0B425"/>
<dbReference type="NCBIfam" id="TIGR00229">
    <property type="entry name" value="sensory_box"/>
    <property type="match status" value="2"/>
</dbReference>
<keyword evidence="5 12" id="KW-0418">Kinase</keyword>
<feature type="modified residue" description="4-aspartylphosphate" evidence="6">
    <location>
        <position position="887"/>
    </location>
</feature>
<dbReference type="GO" id="GO:0000155">
    <property type="term" value="F:phosphorelay sensor kinase activity"/>
    <property type="evidence" value="ECO:0007669"/>
    <property type="project" value="InterPro"/>
</dbReference>
<accession>A0A1I0B425</accession>
<dbReference type="Pfam" id="PF08447">
    <property type="entry name" value="PAS_3"/>
    <property type="match status" value="2"/>
</dbReference>
<keyword evidence="4" id="KW-0808">Transferase</keyword>
<dbReference type="CDD" id="cd18161">
    <property type="entry name" value="REC_hyHK_blue-like"/>
    <property type="match status" value="1"/>
</dbReference>
<proteinExistence type="predicted"/>
<dbReference type="Gene3D" id="1.10.287.130">
    <property type="match status" value="1"/>
</dbReference>
<evidence type="ECO:0000313" key="13">
    <source>
        <dbReference type="Proteomes" id="UP000199181"/>
    </source>
</evidence>
<dbReference type="Pfam" id="PF00072">
    <property type="entry name" value="Response_reg"/>
    <property type="match status" value="1"/>
</dbReference>
<dbReference type="Gene3D" id="3.30.450.20">
    <property type="entry name" value="PAS domain"/>
    <property type="match status" value="3"/>
</dbReference>
<feature type="domain" description="Histidine kinase" evidence="8">
    <location>
        <begin position="590"/>
        <end position="815"/>
    </location>
</feature>
<feature type="coiled-coil region" evidence="7">
    <location>
        <begin position="142"/>
        <end position="169"/>
    </location>
</feature>
<evidence type="ECO:0000256" key="5">
    <source>
        <dbReference type="ARBA" id="ARBA00022777"/>
    </source>
</evidence>
<dbReference type="CDD" id="cd00082">
    <property type="entry name" value="HisKA"/>
    <property type="match status" value="1"/>
</dbReference>
<dbReference type="InterPro" id="IPR003661">
    <property type="entry name" value="HisK_dim/P_dom"/>
</dbReference>
<dbReference type="PROSITE" id="PS50109">
    <property type="entry name" value="HIS_KIN"/>
    <property type="match status" value="1"/>
</dbReference>
<dbReference type="InterPro" id="IPR000014">
    <property type="entry name" value="PAS"/>
</dbReference>
<feature type="domain" description="PAS" evidence="10">
    <location>
        <begin position="451"/>
        <end position="521"/>
    </location>
</feature>
<dbReference type="PROSITE" id="PS50110">
    <property type="entry name" value="RESPONSE_REGULATORY"/>
    <property type="match status" value="1"/>
</dbReference>
<dbReference type="SUPFAM" id="SSF55874">
    <property type="entry name" value="ATPase domain of HSP90 chaperone/DNA topoisomerase II/histidine kinase"/>
    <property type="match status" value="1"/>
</dbReference>
<dbReference type="CDD" id="cd00130">
    <property type="entry name" value="PAS"/>
    <property type="match status" value="2"/>
</dbReference>
<evidence type="ECO:0000256" key="3">
    <source>
        <dbReference type="ARBA" id="ARBA00022553"/>
    </source>
</evidence>